<accession>A0AAU7PGR0</accession>
<name>A0AAU7PGR0_9CAUD</name>
<dbReference type="EMBL" id="PP777464">
    <property type="protein sequence ID" value="XBS49295.1"/>
    <property type="molecule type" value="Genomic_DNA"/>
</dbReference>
<evidence type="ECO:0000313" key="2">
    <source>
        <dbReference type="EMBL" id="XBS49295.1"/>
    </source>
</evidence>
<evidence type="ECO:0000256" key="1">
    <source>
        <dbReference type="SAM" id="Phobius"/>
    </source>
</evidence>
<proteinExistence type="predicted"/>
<sequence>MTLTFLILGIPFAVVILVLLVMMVLNDNTTPPVMRNHEVRFSAQNNKYYIVNCLTCKEYKVTGKFGFTIYYKDRVEADMICQKLNTVE</sequence>
<keyword evidence="1" id="KW-1133">Transmembrane helix</keyword>
<organism evidence="2">
    <name type="scientific">Escherichia phage fEgEco12</name>
    <dbReference type="NCBI Taxonomy" id="3158837"/>
    <lineage>
        <taxon>Viruses</taxon>
        <taxon>Duplodnaviria</taxon>
        <taxon>Heunggongvirae</taxon>
        <taxon>Uroviricota</taxon>
        <taxon>Caudoviricetes</taxon>
    </lineage>
</organism>
<keyword evidence="1" id="KW-0812">Transmembrane</keyword>
<feature type="transmembrane region" description="Helical" evidence="1">
    <location>
        <begin position="6"/>
        <end position="25"/>
    </location>
</feature>
<reference evidence="2" key="1">
    <citation type="submission" date="2024-05" db="EMBL/GenBank/DDBJ databases">
        <authorList>
            <person name="Badawy S."/>
            <person name="Skurnik M."/>
        </authorList>
    </citation>
    <scope>NUCLEOTIDE SEQUENCE</scope>
</reference>
<protein>
    <submittedName>
        <fullName evidence="2">Uncharacterized protein</fullName>
    </submittedName>
</protein>
<keyword evidence="1" id="KW-0472">Membrane</keyword>